<dbReference type="EMBL" id="JADYXP020000003">
    <property type="protein sequence ID" value="KAL0127591.1"/>
    <property type="molecule type" value="Genomic_DNA"/>
</dbReference>
<evidence type="ECO:0000313" key="2">
    <source>
        <dbReference type="Proteomes" id="UP001430953"/>
    </source>
</evidence>
<keyword evidence="2" id="KW-1185">Reference proteome</keyword>
<sequence length="72" mass="8521">MKTEYIYVLLHSRADFSFERKRNKELPLGSFAILIYNARKKKTTSALTRRSFPFICTLFIETETGRTKRNSQ</sequence>
<name>A0AAW2GN09_9HYME</name>
<dbReference type="AlphaFoldDB" id="A0AAW2GN09"/>
<organism evidence="1 2">
    <name type="scientific">Cardiocondyla obscurior</name>
    <dbReference type="NCBI Taxonomy" id="286306"/>
    <lineage>
        <taxon>Eukaryota</taxon>
        <taxon>Metazoa</taxon>
        <taxon>Ecdysozoa</taxon>
        <taxon>Arthropoda</taxon>
        <taxon>Hexapoda</taxon>
        <taxon>Insecta</taxon>
        <taxon>Pterygota</taxon>
        <taxon>Neoptera</taxon>
        <taxon>Endopterygota</taxon>
        <taxon>Hymenoptera</taxon>
        <taxon>Apocrita</taxon>
        <taxon>Aculeata</taxon>
        <taxon>Formicoidea</taxon>
        <taxon>Formicidae</taxon>
        <taxon>Myrmicinae</taxon>
        <taxon>Cardiocondyla</taxon>
    </lineage>
</organism>
<reference evidence="1 2" key="1">
    <citation type="submission" date="2023-03" db="EMBL/GenBank/DDBJ databases">
        <title>High recombination rates correlate with genetic variation in Cardiocondyla obscurior ants.</title>
        <authorList>
            <person name="Errbii M."/>
        </authorList>
    </citation>
    <scope>NUCLEOTIDE SEQUENCE [LARGE SCALE GENOMIC DNA]</scope>
    <source>
        <strain evidence="1">Alpha-2009</strain>
        <tissue evidence="1">Whole body</tissue>
    </source>
</reference>
<protein>
    <submittedName>
        <fullName evidence="1">Uncharacterized protein</fullName>
    </submittedName>
</protein>
<comment type="caution">
    <text evidence="1">The sequence shown here is derived from an EMBL/GenBank/DDBJ whole genome shotgun (WGS) entry which is preliminary data.</text>
</comment>
<evidence type="ECO:0000313" key="1">
    <source>
        <dbReference type="EMBL" id="KAL0127591.1"/>
    </source>
</evidence>
<dbReference type="Proteomes" id="UP001430953">
    <property type="component" value="Unassembled WGS sequence"/>
</dbReference>
<accession>A0AAW2GN09</accession>
<gene>
    <name evidence="1" type="ORF">PUN28_003110</name>
</gene>
<proteinExistence type="predicted"/>